<sequence length="54" mass="6549">MVPTPHSVSLLLDFIWVAHVFLFDLIWVAHVFLFEWLNEIVNMICFPFFPLAWW</sequence>
<proteinExistence type="predicted"/>
<accession>A0A0A9B8D5</accession>
<keyword evidence="1" id="KW-0812">Transmembrane</keyword>
<feature type="transmembrane region" description="Helical" evidence="1">
    <location>
        <begin position="14"/>
        <end position="34"/>
    </location>
</feature>
<evidence type="ECO:0000256" key="1">
    <source>
        <dbReference type="SAM" id="Phobius"/>
    </source>
</evidence>
<dbReference type="EMBL" id="GBRH01237666">
    <property type="protein sequence ID" value="JAD60229.1"/>
    <property type="molecule type" value="Transcribed_RNA"/>
</dbReference>
<protein>
    <submittedName>
        <fullName evidence="2">Uncharacterized protein</fullName>
    </submittedName>
</protein>
<reference evidence="2" key="2">
    <citation type="journal article" date="2015" name="Data Brief">
        <title>Shoot transcriptome of the giant reed, Arundo donax.</title>
        <authorList>
            <person name="Barrero R.A."/>
            <person name="Guerrero F.D."/>
            <person name="Moolhuijzen P."/>
            <person name="Goolsby J.A."/>
            <person name="Tidwell J."/>
            <person name="Bellgard S.E."/>
            <person name="Bellgard M.I."/>
        </authorList>
    </citation>
    <scope>NUCLEOTIDE SEQUENCE</scope>
    <source>
        <tissue evidence="2">Shoot tissue taken approximately 20 cm above the soil surface</tissue>
    </source>
</reference>
<keyword evidence="1" id="KW-0472">Membrane</keyword>
<keyword evidence="1" id="KW-1133">Transmembrane helix</keyword>
<evidence type="ECO:0000313" key="2">
    <source>
        <dbReference type="EMBL" id="JAD60229.1"/>
    </source>
</evidence>
<name>A0A0A9B8D5_ARUDO</name>
<dbReference type="AlphaFoldDB" id="A0A0A9B8D5"/>
<reference evidence="2" key="1">
    <citation type="submission" date="2014-09" db="EMBL/GenBank/DDBJ databases">
        <authorList>
            <person name="Magalhaes I.L.F."/>
            <person name="Oliveira U."/>
            <person name="Santos F.R."/>
            <person name="Vidigal T.H.D.A."/>
            <person name="Brescovit A.D."/>
            <person name="Santos A.J."/>
        </authorList>
    </citation>
    <scope>NUCLEOTIDE SEQUENCE</scope>
    <source>
        <tissue evidence="2">Shoot tissue taken approximately 20 cm above the soil surface</tissue>
    </source>
</reference>
<organism evidence="2">
    <name type="scientific">Arundo donax</name>
    <name type="common">Giant reed</name>
    <name type="synonym">Donax arundinaceus</name>
    <dbReference type="NCBI Taxonomy" id="35708"/>
    <lineage>
        <taxon>Eukaryota</taxon>
        <taxon>Viridiplantae</taxon>
        <taxon>Streptophyta</taxon>
        <taxon>Embryophyta</taxon>
        <taxon>Tracheophyta</taxon>
        <taxon>Spermatophyta</taxon>
        <taxon>Magnoliopsida</taxon>
        <taxon>Liliopsida</taxon>
        <taxon>Poales</taxon>
        <taxon>Poaceae</taxon>
        <taxon>PACMAD clade</taxon>
        <taxon>Arundinoideae</taxon>
        <taxon>Arundineae</taxon>
        <taxon>Arundo</taxon>
    </lineage>
</organism>